<organism evidence="1 2">
    <name type="scientific">Tsukamurella tyrosinosolvens</name>
    <dbReference type="NCBI Taxonomy" id="57704"/>
    <lineage>
        <taxon>Bacteria</taxon>
        <taxon>Bacillati</taxon>
        <taxon>Actinomycetota</taxon>
        <taxon>Actinomycetes</taxon>
        <taxon>Mycobacteriales</taxon>
        <taxon>Tsukamurellaceae</taxon>
        <taxon>Tsukamurella</taxon>
    </lineage>
</organism>
<name>A0A1H4VFA8_TSUTY</name>
<evidence type="ECO:0000313" key="1">
    <source>
        <dbReference type="EMBL" id="SEC79248.1"/>
    </source>
</evidence>
<evidence type="ECO:0000313" key="2">
    <source>
        <dbReference type="Proteomes" id="UP000182241"/>
    </source>
</evidence>
<proteinExistence type="predicted"/>
<dbReference type="OrthoDB" id="9875467at2"/>
<dbReference type="STRING" id="57704.SAMN04489793_3202"/>
<gene>
    <name evidence="1" type="ORF">SAMN04489793_3202</name>
</gene>
<dbReference type="AlphaFoldDB" id="A0A1H4VFA8"/>
<dbReference type="RefSeq" id="WP_068742805.1">
    <property type="nucleotide sequence ID" value="NZ_FNSA01000003.1"/>
</dbReference>
<accession>A0A1H4VFA8</accession>
<sequence length="74" mass="8019">MSQDKPHFVETPGFNTVGWEVAIPSIGNGARIWINHQGTIGADGVPFSGHTPETACDIADAFRMAAKRLQDERP</sequence>
<protein>
    <submittedName>
        <fullName evidence="1">Uncharacterized protein</fullName>
    </submittedName>
</protein>
<keyword evidence="2" id="KW-1185">Reference proteome</keyword>
<reference evidence="2" key="1">
    <citation type="submission" date="2016-10" db="EMBL/GenBank/DDBJ databases">
        <authorList>
            <person name="Varghese N."/>
            <person name="Submissions S."/>
        </authorList>
    </citation>
    <scope>NUCLEOTIDE SEQUENCE [LARGE SCALE GENOMIC DNA]</scope>
    <source>
        <strain evidence="2">DSM 44234</strain>
    </source>
</reference>
<dbReference type="Proteomes" id="UP000182241">
    <property type="component" value="Unassembled WGS sequence"/>
</dbReference>
<dbReference type="EMBL" id="FNSA01000003">
    <property type="protein sequence ID" value="SEC79248.1"/>
    <property type="molecule type" value="Genomic_DNA"/>
</dbReference>